<organism evidence="1 2">
    <name type="scientific">Thelephora ganbajun</name>
    <name type="common">Ganba fungus</name>
    <dbReference type="NCBI Taxonomy" id="370292"/>
    <lineage>
        <taxon>Eukaryota</taxon>
        <taxon>Fungi</taxon>
        <taxon>Dikarya</taxon>
        <taxon>Basidiomycota</taxon>
        <taxon>Agaricomycotina</taxon>
        <taxon>Agaricomycetes</taxon>
        <taxon>Thelephorales</taxon>
        <taxon>Thelephoraceae</taxon>
        <taxon>Thelephora</taxon>
    </lineage>
</organism>
<dbReference type="EMBL" id="MU118036">
    <property type="protein sequence ID" value="KAF9647342.1"/>
    <property type="molecule type" value="Genomic_DNA"/>
</dbReference>
<reference evidence="1" key="2">
    <citation type="journal article" date="2020" name="Nat. Commun.">
        <title>Large-scale genome sequencing of mycorrhizal fungi provides insights into the early evolution of symbiotic traits.</title>
        <authorList>
            <person name="Miyauchi S."/>
            <person name="Kiss E."/>
            <person name="Kuo A."/>
            <person name="Drula E."/>
            <person name="Kohler A."/>
            <person name="Sanchez-Garcia M."/>
            <person name="Morin E."/>
            <person name="Andreopoulos B."/>
            <person name="Barry K.W."/>
            <person name="Bonito G."/>
            <person name="Buee M."/>
            <person name="Carver A."/>
            <person name="Chen C."/>
            <person name="Cichocki N."/>
            <person name="Clum A."/>
            <person name="Culley D."/>
            <person name="Crous P.W."/>
            <person name="Fauchery L."/>
            <person name="Girlanda M."/>
            <person name="Hayes R.D."/>
            <person name="Keri Z."/>
            <person name="LaButti K."/>
            <person name="Lipzen A."/>
            <person name="Lombard V."/>
            <person name="Magnuson J."/>
            <person name="Maillard F."/>
            <person name="Murat C."/>
            <person name="Nolan M."/>
            <person name="Ohm R.A."/>
            <person name="Pangilinan J."/>
            <person name="Pereira M.F."/>
            <person name="Perotto S."/>
            <person name="Peter M."/>
            <person name="Pfister S."/>
            <person name="Riley R."/>
            <person name="Sitrit Y."/>
            <person name="Stielow J.B."/>
            <person name="Szollosi G."/>
            <person name="Zifcakova L."/>
            <person name="Stursova M."/>
            <person name="Spatafora J.W."/>
            <person name="Tedersoo L."/>
            <person name="Vaario L.M."/>
            <person name="Yamada A."/>
            <person name="Yan M."/>
            <person name="Wang P."/>
            <person name="Xu J."/>
            <person name="Bruns T."/>
            <person name="Baldrian P."/>
            <person name="Vilgalys R."/>
            <person name="Dunand C."/>
            <person name="Henrissat B."/>
            <person name="Grigoriev I.V."/>
            <person name="Hibbett D."/>
            <person name="Nagy L.G."/>
            <person name="Martin F.M."/>
        </authorList>
    </citation>
    <scope>NUCLEOTIDE SEQUENCE</scope>
    <source>
        <strain evidence="1">P2</strain>
    </source>
</reference>
<dbReference type="Proteomes" id="UP000886501">
    <property type="component" value="Unassembled WGS sequence"/>
</dbReference>
<evidence type="ECO:0000313" key="1">
    <source>
        <dbReference type="EMBL" id="KAF9647342.1"/>
    </source>
</evidence>
<proteinExistence type="predicted"/>
<protein>
    <submittedName>
        <fullName evidence="1">Uncharacterized protein</fullName>
    </submittedName>
</protein>
<reference evidence="1" key="1">
    <citation type="submission" date="2019-10" db="EMBL/GenBank/DDBJ databases">
        <authorList>
            <consortium name="DOE Joint Genome Institute"/>
            <person name="Kuo A."/>
            <person name="Miyauchi S."/>
            <person name="Kiss E."/>
            <person name="Drula E."/>
            <person name="Kohler A."/>
            <person name="Sanchez-Garcia M."/>
            <person name="Andreopoulos B."/>
            <person name="Barry K.W."/>
            <person name="Bonito G."/>
            <person name="Buee M."/>
            <person name="Carver A."/>
            <person name="Chen C."/>
            <person name="Cichocki N."/>
            <person name="Clum A."/>
            <person name="Culley D."/>
            <person name="Crous P.W."/>
            <person name="Fauchery L."/>
            <person name="Girlanda M."/>
            <person name="Hayes R."/>
            <person name="Keri Z."/>
            <person name="Labutti K."/>
            <person name="Lipzen A."/>
            <person name="Lombard V."/>
            <person name="Magnuson J."/>
            <person name="Maillard F."/>
            <person name="Morin E."/>
            <person name="Murat C."/>
            <person name="Nolan M."/>
            <person name="Ohm R."/>
            <person name="Pangilinan J."/>
            <person name="Pereira M."/>
            <person name="Perotto S."/>
            <person name="Peter M."/>
            <person name="Riley R."/>
            <person name="Sitrit Y."/>
            <person name="Stielow B."/>
            <person name="Szollosi G."/>
            <person name="Zifcakova L."/>
            <person name="Stursova M."/>
            <person name="Spatafora J.W."/>
            <person name="Tedersoo L."/>
            <person name="Vaario L.-M."/>
            <person name="Yamada A."/>
            <person name="Yan M."/>
            <person name="Wang P."/>
            <person name="Xu J."/>
            <person name="Bruns T."/>
            <person name="Baldrian P."/>
            <person name="Vilgalys R."/>
            <person name="Henrissat B."/>
            <person name="Grigoriev I.V."/>
            <person name="Hibbett D."/>
            <person name="Nagy L.G."/>
            <person name="Martin F.M."/>
        </authorList>
    </citation>
    <scope>NUCLEOTIDE SEQUENCE</scope>
    <source>
        <strain evidence="1">P2</strain>
    </source>
</reference>
<name>A0ACB6ZCQ2_THEGA</name>
<keyword evidence="2" id="KW-1185">Reference proteome</keyword>
<comment type="caution">
    <text evidence="1">The sequence shown here is derived from an EMBL/GenBank/DDBJ whole genome shotgun (WGS) entry which is preliminary data.</text>
</comment>
<accession>A0ACB6ZCQ2</accession>
<gene>
    <name evidence="1" type="ORF">BDM02DRAFT_3117250</name>
</gene>
<evidence type="ECO:0000313" key="2">
    <source>
        <dbReference type="Proteomes" id="UP000886501"/>
    </source>
</evidence>
<sequence>MLRRQVSSPSLKTALATIKSRGSAPNSPSLSHGFSPFNSHQGSALASPQQSPHFLDFYPTAPQNPTITKSRLESETNNNFFSIPVPGEPTHPGASRTAKGETIRSAKTFAQLVRFELPPIVIEGLPMQRGLAGFASFNFGNIHSVTYRSTCERLPTPYPLREDLDWLELQDDAELFALSIQEGPDSESSTLGISTKPSPSFTLSGFPTALYLSKGNATSVKRSPPARLQQGPLSHSKSLSALDTLANGSITVTSSSLSPSRPSARPILLSALSSALARRERSRRIRLEALPFATHLADVSRKSSQCYVPTPFPPPRAGRVLDPDLMFGSIL</sequence>